<feature type="compositionally biased region" description="Low complexity" evidence="1">
    <location>
        <begin position="92"/>
        <end position="106"/>
    </location>
</feature>
<dbReference type="Proteomes" id="UP000016922">
    <property type="component" value="Unassembled WGS sequence"/>
</dbReference>
<dbReference type="eggNOG" id="ENOG502T27G">
    <property type="taxonomic scope" value="Eukaryota"/>
</dbReference>
<accession>S3CQZ4</accession>
<sequence>MPSPSKRSRQLDYLSTKFSNHSFSSIASGSDAGTFHSAHAQPVPVELVPVSRKSVTKEIVQAISPANSAQPPTISSVRMIRQDSGFSDGLPRSNRSSMSSSSVRRSSLSKREPKRRTTNSSLSSSTRPSTKRASRSTPNGISRSSTSSGQRPTMQQRHTTPYNQPAYQFFHFPTFTDPRDPPQVEEESPTSPPPPPATVQYWTSDSTRRLEYAAIDAASRGVKGFLIKMMPDCILPPSSRHTRFCKGDDEDEDLGSVRRYRLHLPEERCPITSGKGKGFWKGLGWGRSRRGSC</sequence>
<protein>
    <submittedName>
        <fullName evidence="2">Uncharacterized protein</fullName>
    </submittedName>
</protein>
<evidence type="ECO:0000256" key="1">
    <source>
        <dbReference type="SAM" id="MobiDB-lite"/>
    </source>
</evidence>
<proteinExistence type="predicted"/>
<feature type="compositionally biased region" description="Polar residues" evidence="1">
    <location>
        <begin position="135"/>
        <end position="158"/>
    </location>
</feature>
<dbReference type="GeneID" id="19459075"/>
<feature type="compositionally biased region" description="Polar residues" evidence="1">
    <location>
        <begin position="64"/>
        <end position="76"/>
    </location>
</feature>
<organism evidence="2 3">
    <name type="scientific">Glarea lozoyensis (strain ATCC 20868 / MF5171)</name>
    <dbReference type="NCBI Taxonomy" id="1116229"/>
    <lineage>
        <taxon>Eukaryota</taxon>
        <taxon>Fungi</taxon>
        <taxon>Dikarya</taxon>
        <taxon>Ascomycota</taxon>
        <taxon>Pezizomycotina</taxon>
        <taxon>Leotiomycetes</taxon>
        <taxon>Helotiales</taxon>
        <taxon>Helotiaceae</taxon>
        <taxon>Glarea</taxon>
    </lineage>
</organism>
<dbReference type="KEGG" id="glz:GLAREA_00015"/>
<reference evidence="2 3" key="1">
    <citation type="journal article" date="2013" name="BMC Genomics">
        <title>Genomics-driven discovery of the pneumocandin biosynthetic gene cluster in the fungus Glarea lozoyensis.</title>
        <authorList>
            <person name="Chen L."/>
            <person name="Yue Q."/>
            <person name="Zhang X."/>
            <person name="Xiang M."/>
            <person name="Wang C."/>
            <person name="Li S."/>
            <person name="Che Y."/>
            <person name="Ortiz-Lopez F.J."/>
            <person name="Bills G.F."/>
            <person name="Liu X."/>
            <person name="An Z."/>
        </authorList>
    </citation>
    <scope>NUCLEOTIDE SEQUENCE [LARGE SCALE GENOMIC DNA]</scope>
    <source>
        <strain evidence="3">ATCC 20868 / MF5171</strain>
    </source>
</reference>
<feature type="region of interest" description="Disordered" evidence="1">
    <location>
        <begin position="62"/>
        <end position="158"/>
    </location>
</feature>
<keyword evidence="3" id="KW-1185">Reference proteome</keyword>
<evidence type="ECO:0000313" key="2">
    <source>
        <dbReference type="EMBL" id="EPE28857.1"/>
    </source>
</evidence>
<dbReference type="OMA" id="TAKMQRQ"/>
<feature type="compositionally biased region" description="Low complexity" evidence="1">
    <location>
        <begin position="118"/>
        <end position="128"/>
    </location>
</feature>
<name>S3CQZ4_GLAL2</name>
<dbReference type="HOGENOM" id="CLU_068316_1_0_1"/>
<feature type="region of interest" description="Disordered" evidence="1">
    <location>
        <begin position="171"/>
        <end position="198"/>
    </location>
</feature>
<gene>
    <name evidence="2" type="ORF">GLAREA_00015</name>
</gene>
<dbReference type="RefSeq" id="XP_008082966.1">
    <property type="nucleotide sequence ID" value="XM_008084775.1"/>
</dbReference>
<dbReference type="EMBL" id="KE145367">
    <property type="protein sequence ID" value="EPE28857.1"/>
    <property type="molecule type" value="Genomic_DNA"/>
</dbReference>
<dbReference type="OrthoDB" id="5366332at2759"/>
<evidence type="ECO:0000313" key="3">
    <source>
        <dbReference type="Proteomes" id="UP000016922"/>
    </source>
</evidence>
<dbReference type="AlphaFoldDB" id="S3CQZ4"/>